<keyword evidence="8" id="KW-0995">Kinetochore</keyword>
<comment type="subunit">
    <text evidence="17">Part of the nuclear pore complex (NPC). Forms part of the Nup160 subcomplex in the nuclear pore which is composed of NUP160, NUP133, NUP107 and Nup96; this complex plays a role in RNA export and in tethering Nup98 and NUP153 to the nucleus. Does not interact with TPR. Interacts with ZNF106.</text>
</comment>
<evidence type="ECO:0000256" key="18">
    <source>
        <dbReference type="RuleBase" id="RU365072"/>
    </source>
</evidence>
<keyword evidence="15" id="KW-0137">Centromere</keyword>
<evidence type="ECO:0000256" key="4">
    <source>
        <dbReference type="ARBA" id="ARBA00022454"/>
    </source>
</evidence>
<reference evidence="20" key="1">
    <citation type="submission" date="2018-08" db="EMBL/GenBank/DDBJ databases">
        <authorList>
            <person name="Cornetti L."/>
        </authorList>
    </citation>
    <scope>NUCLEOTIDE SEQUENCE</scope>
    <source>
        <strain evidence="20">CH-H-2</strain>
    </source>
</reference>
<sequence>MEFQSPIIAGSDPTATGRQNISSRRMKQSLDKSNLMSTLASPHRRGMSPLTDELSHSIFDSDPTFTRIGIGLQRKTLDETRSELTVHNLTSRRKREEELMSILLEDEVPGIEDVLELFESFLKTFQSYGAEHQVFNQCAEYESECGEQVAALHKLIQMAPQGHSKLAQAQELEQELRLERDTWRLVASIYQDRLNSEFQDSEMESEEIWSGLDDATSEEDLVSQLYDKNATIRQAQIVVDWLEQRAADVYHDSHYSQMEFYGDAVAGWENTLHSLVSKKRGLGTDSIEQNLITQMDPDAPNREKNRRLHPLDKEDEMRLLRSVFARLRCGQLDEAQQLCFRAGQPFRAALLEGWKLFHDPNMKKRTDVSNVKESPSGNPYRDIWKTMTWKECDNSQLSVEERSILALLCGHLKALLPACRSWEDQLWAHLRAMIDHSVEKELRRCVNYKRQLQVLPDEYWNQQLTMESIFSTLAASRDKVLIAQGRDQYRIIQRYLIMDDVDGLLEEMSSWLNKGDSWSVHLRPHMLRLMAHLTLFFRRIGRGSCDDLIGSILEAYVLQLVNLGRTDLAAVYVGQLPLPEDQNRLYAQCLVMVEEQEKSCDDAERRRLLSLAQEVGLDVNAIAKQVVISLCDQGGKIQHISDASLQMATSAEDERRIRSLSWLLMDPSMRSQLLIQANTLMRGYLLRRQIEAVKLTFQYTPPDTLSVLTETWESRTGLTDLPADVEAAVREYLCIKTYIDALDAFQEWFTRFHHSRPKKSEASYQHQRGGASTQLSFTENLLKEQHHKQHQAELQRWQAAVDSLTQSAIDKLYNVLLFPDGGWMSDSISFEDENSPRQQQLKLLRQTCIPHAALLLCNALTSTNRYSQCLELANVLASEQQALYKVCSAEQLAQLIKHLRQAYVRVLDAGESP</sequence>
<dbReference type="Pfam" id="PF04121">
    <property type="entry name" value="Nup84_Nup100"/>
    <property type="match status" value="1"/>
</dbReference>
<gene>
    <name evidence="20" type="primary">EOG090X01MR</name>
</gene>
<evidence type="ECO:0000256" key="17">
    <source>
        <dbReference type="ARBA" id="ARBA00063956"/>
    </source>
</evidence>
<dbReference type="GO" id="GO:0031080">
    <property type="term" value="C:nuclear pore outer ring"/>
    <property type="evidence" value="ECO:0007669"/>
    <property type="project" value="TreeGrafter"/>
</dbReference>
<evidence type="ECO:0000256" key="13">
    <source>
        <dbReference type="ARBA" id="ARBA00023136"/>
    </source>
</evidence>
<evidence type="ECO:0000256" key="14">
    <source>
        <dbReference type="ARBA" id="ARBA00023242"/>
    </source>
</evidence>
<evidence type="ECO:0000256" key="9">
    <source>
        <dbReference type="ARBA" id="ARBA00022927"/>
    </source>
</evidence>
<organism evidence="20">
    <name type="scientific">Megafenestra aurita</name>
    <dbReference type="NCBI Taxonomy" id="2291010"/>
    <lineage>
        <taxon>Eukaryota</taxon>
        <taxon>Metazoa</taxon>
        <taxon>Ecdysozoa</taxon>
        <taxon>Arthropoda</taxon>
        <taxon>Crustacea</taxon>
        <taxon>Branchiopoda</taxon>
        <taxon>Diplostraca</taxon>
        <taxon>Cladocera</taxon>
        <taxon>Anomopoda</taxon>
        <taxon>Daphniidae</taxon>
        <taxon>Megafenestra</taxon>
    </lineage>
</organism>
<comment type="similarity">
    <text evidence="2 18">Belongs to the nucleoporin Nup84/Nup107 family.</text>
</comment>
<feature type="region of interest" description="Disordered" evidence="19">
    <location>
        <begin position="1"/>
        <end position="33"/>
    </location>
</feature>
<dbReference type="GO" id="GO:0017056">
    <property type="term" value="F:structural constituent of nuclear pore"/>
    <property type="evidence" value="ECO:0007669"/>
    <property type="project" value="UniProtKB-UniRule"/>
</dbReference>
<feature type="compositionally biased region" description="Polar residues" evidence="19">
    <location>
        <begin position="13"/>
        <end position="23"/>
    </location>
</feature>
<keyword evidence="3 18" id="KW-0813">Transport</keyword>
<keyword evidence="9" id="KW-0653">Protein transport</keyword>
<keyword evidence="4" id="KW-0158">Chromosome</keyword>
<dbReference type="FunFam" id="1.10.3450.20:FF:000001">
    <property type="entry name" value="Nuclear pore complex protein"/>
    <property type="match status" value="1"/>
</dbReference>
<dbReference type="EMBL" id="LR022618">
    <property type="protein sequence ID" value="SVE92237.1"/>
    <property type="molecule type" value="mRNA"/>
</dbReference>
<name>A0A4Y7NI16_9CRUS</name>
<evidence type="ECO:0000256" key="5">
    <source>
        <dbReference type="ARBA" id="ARBA00022481"/>
    </source>
</evidence>
<evidence type="ECO:0000256" key="11">
    <source>
        <dbReference type="ARBA" id="ARBA00023010"/>
    </source>
</evidence>
<dbReference type="InterPro" id="IPR007252">
    <property type="entry name" value="Nup84/Nup107"/>
</dbReference>
<dbReference type="PANTHER" id="PTHR13003:SF2">
    <property type="entry name" value="NUCLEAR PORE COMPLEX PROTEIN NUP107"/>
    <property type="match status" value="1"/>
</dbReference>
<comment type="function">
    <text evidence="18">Functions as a component of the nuclear pore complex (NPC).</text>
</comment>
<protein>
    <recommendedName>
        <fullName evidence="18">Nuclear pore complex protein</fullName>
    </recommendedName>
</protein>
<evidence type="ECO:0000256" key="3">
    <source>
        <dbReference type="ARBA" id="ARBA00022448"/>
    </source>
</evidence>
<evidence type="ECO:0000256" key="1">
    <source>
        <dbReference type="ARBA" id="ARBA00004629"/>
    </source>
</evidence>
<evidence type="ECO:0000256" key="12">
    <source>
        <dbReference type="ARBA" id="ARBA00023132"/>
    </source>
</evidence>
<keyword evidence="13 18" id="KW-0472">Membrane</keyword>
<dbReference type="GO" id="GO:0006606">
    <property type="term" value="P:protein import into nucleus"/>
    <property type="evidence" value="ECO:0007669"/>
    <property type="project" value="TreeGrafter"/>
</dbReference>
<evidence type="ECO:0000256" key="15">
    <source>
        <dbReference type="ARBA" id="ARBA00023328"/>
    </source>
</evidence>
<dbReference type="Gene3D" id="1.20.190.50">
    <property type="match status" value="1"/>
</dbReference>
<dbReference type="PANTHER" id="PTHR13003">
    <property type="entry name" value="NUP107-RELATED"/>
    <property type="match status" value="1"/>
</dbReference>
<dbReference type="Gene3D" id="1.10.3450.20">
    <property type="match status" value="1"/>
</dbReference>
<comment type="function">
    <text evidence="16">Plays a role in the nuclear pore complex (NPC) assembly and/or maintenance. Required for the assembly of peripheral proteins into the NPC. May anchor NUP62 to the NPC. Involved in nephrogenesis.</text>
</comment>
<dbReference type="FunFam" id="1.20.190.50:FF:000001">
    <property type="entry name" value="Nuclear pore complex protein"/>
    <property type="match status" value="1"/>
</dbReference>
<dbReference type="GO" id="GO:0000776">
    <property type="term" value="C:kinetochore"/>
    <property type="evidence" value="ECO:0007669"/>
    <property type="project" value="UniProtKB-KW"/>
</dbReference>
<evidence type="ECO:0000256" key="19">
    <source>
        <dbReference type="SAM" id="MobiDB-lite"/>
    </source>
</evidence>
<keyword evidence="10" id="KW-0007">Acetylation</keyword>
<dbReference type="GO" id="GO:0000973">
    <property type="term" value="P:post-transcriptional tethering of RNA polymerase II gene DNA at nuclear periphery"/>
    <property type="evidence" value="ECO:0007669"/>
    <property type="project" value="TreeGrafter"/>
</dbReference>
<keyword evidence="6" id="KW-0597">Phosphoprotein</keyword>
<evidence type="ECO:0000256" key="2">
    <source>
        <dbReference type="ARBA" id="ARBA00009510"/>
    </source>
</evidence>
<evidence type="ECO:0000313" key="20">
    <source>
        <dbReference type="EMBL" id="SVE92237.1"/>
    </source>
</evidence>
<keyword evidence="14 18" id="KW-0539">Nucleus</keyword>
<evidence type="ECO:0000256" key="7">
    <source>
        <dbReference type="ARBA" id="ARBA00022816"/>
    </source>
</evidence>
<proteinExistence type="evidence at transcript level"/>
<evidence type="ECO:0000256" key="8">
    <source>
        <dbReference type="ARBA" id="ARBA00022838"/>
    </source>
</evidence>
<keyword evidence="7" id="KW-0509">mRNA transport</keyword>
<dbReference type="GO" id="GO:0006406">
    <property type="term" value="P:mRNA export from nucleus"/>
    <property type="evidence" value="ECO:0007669"/>
    <property type="project" value="TreeGrafter"/>
</dbReference>
<evidence type="ECO:0000256" key="16">
    <source>
        <dbReference type="ARBA" id="ARBA00056880"/>
    </source>
</evidence>
<evidence type="ECO:0000256" key="10">
    <source>
        <dbReference type="ARBA" id="ARBA00022990"/>
    </source>
</evidence>
<accession>A0A4Y7NI16</accession>
<comment type="subcellular location">
    <subcellularLocation>
        <location evidence="1">Chromosome</location>
        <location evidence="1">Centromere</location>
        <location evidence="1">Kinetochore</location>
    </subcellularLocation>
    <subcellularLocation>
        <location evidence="18">Nucleus</location>
        <location evidence="18">Nuclear pore complex</location>
    </subcellularLocation>
    <subcellularLocation>
        <location evidence="18">Nucleus membrane</location>
    </subcellularLocation>
</comment>
<dbReference type="AlphaFoldDB" id="A0A4Y7NI16"/>
<evidence type="ECO:0000256" key="6">
    <source>
        <dbReference type="ARBA" id="ARBA00022553"/>
    </source>
</evidence>
<keyword evidence="12 18" id="KW-0906">Nuclear pore complex</keyword>
<keyword evidence="5" id="KW-0488">Methylation</keyword>
<dbReference type="GO" id="GO:0031965">
    <property type="term" value="C:nuclear membrane"/>
    <property type="evidence" value="ECO:0007669"/>
    <property type="project" value="UniProtKB-SubCell"/>
</dbReference>
<keyword evidence="11 18" id="KW-0811">Translocation</keyword>